<reference evidence="3" key="1">
    <citation type="journal article" date="2011" name="Nature">
        <title>Genome sequence and analysis of the tuber crop potato.</title>
        <authorList>
            <consortium name="The Potato Genome Sequencing Consortium"/>
        </authorList>
    </citation>
    <scope>NUCLEOTIDE SEQUENCE [LARGE SCALE GENOMIC DNA]</scope>
    <source>
        <strain evidence="3">cv. DM1-3 516 R44</strain>
    </source>
</reference>
<evidence type="ECO:0000256" key="1">
    <source>
        <dbReference type="SAM" id="MobiDB-lite"/>
    </source>
</evidence>
<dbReference type="PaxDb" id="4113-PGSC0003DMT400002988"/>
<dbReference type="EnsemblPlants" id="PGSC0003DMT400002988">
    <property type="protein sequence ID" value="PGSC0003DMT400002988"/>
    <property type="gene ID" value="PGSC0003DMG400001176"/>
</dbReference>
<organism evidence="2 3">
    <name type="scientific">Solanum tuberosum</name>
    <name type="common">Potato</name>
    <dbReference type="NCBI Taxonomy" id="4113"/>
    <lineage>
        <taxon>Eukaryota</taxon>
        <taxon>Viridiplantae</taxon>
        <taxon>Streptophyta</taxon>
        <taxon>Embryophyta</taxon>
        <taxon>Tracheophyta</taxon>
        <taxon>Spermatophyta</taxon>
        <taxon>Magnoliopsida</taxon>
        <taxon>eudicotyledons</taxon>
        <taxon>Gunneridae</taxon>
        <taxon>Pentapetalae</taxon>
        <taxon>asterids</taxon>
        <taxon>lamiids</taxon>
        <taxon>Solanales</taxon>
        <taxon>Solanaceae</taxon>
        <taxon>Solanoideae</taxon>
        <taxon>Solaneae</taxon>
        <taxon>Solanum</taxon>
    </lineage>
</organism>
<keyword evidence="3" id="KW-1185">Reference proteome</keyword>
<sequence>MRQEGRRRVSPINSSLRTRTNLHEHGESRFRHLFTRAEWEFNQIDKLYGCESRELMRKLRSVYGSSTLDDEDLTIPTGLSSK</sequence>
<dbReference type="HOGENOM" id="CLU_2562884_0_0_1"/>
<reference evidence="2" key="2">
    <citation type="submission" date="2015-06" db="UniProtKB">
        <authorList>
            <consortium name="EnsemblPlants"/>
        </authorList>
    </citation>
    <scope>IDENTIFICATION</scope>
    <source>
        <strain evidence="2">DM1-3 516 R44</strain>
    </source>
</reference>
<dbReference type="InParanoid" id="M0ZKZ7"/>
<feature type="region of interest" description="Disordered" evidence="1">
    <location>
        <begin position="1"/>
        <end position="21"/>
    </location>
</feature>
<dbReference type="AlphaFoldDB" id="M0ZKZ7"/>
<proteinExistence type="predicted"/>
<evidence type="ECO:0000313" key="2">
    <source>
        <dbReference type="EnsemblPlants" id="PGSC0003DMT400002988"/>
    </source>
</evidence>
<accession>M0ZKZ7</accession>
<name>M0ZKZ7_SOLTU</name>
<protein>
    <submittedName>
        <fullName evidence="2">Uncharacterized protein</fullName>
    </submittedName>
</protein>
<dbReference type="Gramene" id="PGSC0003DMT400002988">
    <property type="protein sequence ID" value="PGSC0003DMT400002988"/>
    <property type="gene ID" value="PGSC0003DMG400001176"/>
</dbReference>
<dbReference type="Proteomes" id="UP000011115">
    <property type="component" value="Unassembled WGS sequence"/>
</dbReference>
<evidence type="ECO:0000313" key="3">
    <source>
        <dbReference type="Proteomes" id="UP000011115"/>
    </source>
</evidence>